<evidence type="ECO:0000256" key="10">
    <source>
        <dbReference type="HAMAP-Rule" id="MF_00419"/>
    </source>
</evidence>
<dbReference type="Gene3D" id="1.10.8.750">
    <property type="entry name" value="Phosphoribosylformylglycinamidine synthase, linker domain"/>
    <property type="match status" value="1"/>
</dbReference>
<dbReference type="Gene3D" id="3.40.50.880">
    <property type="match status" value="1"/>
</dbReference>
<feature type="domain" description="PurM-like C-terminal" evidence="11">
    <location>
        <begin position="831"/>
        <end position="958"/>
    </location>
</feature>
<organism evidence="15 16">
    <name type="scientific">Leeia speluncae</name>
    <dbReference type="NCBI Taxonomy" id="2884804"/>
    <lineage>
        <taxon>Bacteria</taxon>
        <taxon>Pseudomonadati</taxon>
        <taxon>Pseudomonadota</taxon>
        <taxon>Betaproteobacteria</taxon>
        <taxon>Neisseriales</taxon>
        <taxon>Leeiaceae</taxon>
        <taxon>Leeia</taxon>
    </lineage>
</organism>
<evidence type="ECO:0000256" key="5">
    <source>
        <dbReference type="ARBA" id="ARBA00022741"/>
    </source>
</evidence>
<dbReference type="Pfam" id="PF22689">
    <property type="entry name" value="FGAR-AT_PurM_N-like"/>
    <property type="match status" value="1"/>
</dbReference>
<evidence type="ECO:0000259" key="11">
    <source>
        <dbReference type="Pfam" id="PF02769"/>
    </source>
</evidence>
<protein>
    <recommendedName>
        <fullName evidence="10">Phosphoribosylformylglycinamidine synthase</fullName>
        <shortName evidence="10">FGAM synthase</shortName>
        <shortName evidence="10">FGAMS</shortName>
        <ecNumber evidence="10">6.3.5.3</ecNumber>
    </recommendedName>
    <alternativeName>
        <fullName evidence="10">Formylglycinamide ribonucleotide amidotransferase</fullName>
        <shortName evidence="10">FGAR amidotransferase</shortName>
        <shortName evidence="10">FGAR-AT</shortName>
    </alternativeName>
</protein>
<keyword evidence="6 10" id="KW-0658">Purine biosynthesis</keyword>
<dbReference type="InterPro" id="IPR010918">
    <property type="entry name" value="PurM-like_C_dom"/>
</dbReference>
<keyword evidence="16" id="KW-1185">Reference proteome</keyword>
<evidence type="ECO:0000259" key="14">
    <source>
        <dbReference type="Pfam" id="PF22689"/>
    </source>
</evidence>
<dbReference type="HAMAP" id="MF_00419">
    <property type="entry name" value="PurL_1"/>
    <property type="match status" value="1"/>
</dbReference>
<feature type="domain" description="FGAR-AT PurM N-terminal-like" evidence="14">
    <location>
        <begin position="653"/>
        <end position="812"/>
    </location>
</feature>
<comment type="catalytic activity">
    <reaction evidence="10">
        <text>N(2)-formyl-N(1)-(5-phospho-beta-D-ribosyl)glycinamide + L-glutamine + ATP + H2O = 2-formamido-N(1)-(5-O-phospho-beta-D-ribosyl)acetamidine + L-glutamate + ADP + phosphate + H(+)</text>
        <dbReference type="Rhea" id="RHEA:17129"/>
        <dbReference type="ChEBI" id="CHEBI:15377"/>
        <dbReference type="ChEBI" id="CHEBI:15378"/>
        <dbReference type="ChEBI" id="CHEBI:29985"/>
        <dbReference type="ChEBI" id="CHEBI:30616"/>
        <dbReference type="ChEBI" id="CHEBI:43474"/>
        <dbReference type="ChEBI" id="CHEBI:58359"/>
        <dbReference type="ChEBI" id="CHEBI:147286"/>
        <dbReference type="ChEBI" id="CHEBI:147287"/>
        <dbReference type="ChEBI" id="CHEBI:456216"/>
        <dbReference type="EC" id="6.3.5.3"/>
    </reaction>
</comment>
<dbReference type="EMBL" id="JAJBZT010000003">
    <property type="protein sequence ID" value="MCB6183152.1"/>
    <property type="molecule type" value="Genomic_DNA"/>
</dbReference>
<feature type="active site" description="Nucleophile" evidence="10">
    <location>
        <position position="1136"/>
    </location>
</feature>
<dbReference type="CDD" id="cd02204">
    <property type="entry name" value="PurL_repeat2"/>
    <property type="match status" value="1"/>
</dbReference>
<comment type="subcellular location">
    <subcellularLocation>
        <location evidence="10">Cytoplasm</location>
    </subcellularLocation>
</comment>
<evidence type="ECO:0000256" key="1">
    <source>
        <dbReference type="ARBA" id="ARBA00004920"/>
    </source>
</evidence>
<evidence type="ECO:0000256" key="8">
    <source>
        <dbReference type="ARBA" id="ARBA00022842"/>
    </source>
</evidence>
<feature type="binding site" evidence="10">
    <location>
        <begin position="310"/>
        <end position="321"/>
    </location>
    <ligand>
        <name>ATP</name>
        <dbReference type="ChEBI" id="CHEBI:30616"/>
    </ligand>
</feature>
<evidence type="ECO:0000256" key="2">
    <source>
        <dbReference type="ARBA" id="ARBA00008608"/>
    </source>
</evidence>
<dbReference type="EC" id="6.3.5.3" evidence="10"/>
<keyword evidence="5 10" id="KW-0547">Nucleotide-binding</keyword>
<dbReference type="Pfam" id="PF18076">
    <property type="entry name" value="FGAR-AT_N"/>
    <property type="match status" value="1"/>
</dbReference>
<dbReference type="InterPro" id="IPR036921">
    <property type="entry name" value="PurM-like_N_sf"/>
</dbReference>
<feature type="binding site" evidence="10">
    <location>
        <position position="684"/>
    </location>
    <ligand>
        <name>Mg(2+)</name>
        <dbReference type="ChEBI" id="CHEBI:18420"/>
    </ligand>
</feature>
<dbReference type="SMART" id="SM01211">
    <property type="entry name" value="GATase_5"/>
    <property type="match status" value="1"/>
</dbReference>
<feature type="active site" evidence="10">
    <location>
        <position position="1261"/>
    </location>
</feature>
<keyword evidence="4 10" id="KW-0479">Metal-binding</keyword>
<proteinExistence type="inferred from homology"/>
<evidence type="ECO:0000256" key="4">
    <source>
        <dbReference type="ARBA" id="ARBA00022723"/>
    </source>
</evidence>
<dbReference type="InterPro" id="IPR040707">
    <property type="entry name" value="FGAR-AT_N"/>
</dbReference>
<dbReference type="PANTHER" id="PTHR10099:SF1">
    <property type="entry name" value="PHOSPHORIBOSYLFORMYLGLYCINAMIDINE SYNTHASE"/>
    <property type="match status" value="1"/>
</dbReference>
<feature type="binding site" evidence="10">
    <location>
        <position position="723"/>
    </location>
    <ligand>
        <name>Mg(2+)</name>
        <dbReference type="ChEBI" id="CHEBI:18420"/>
    </ligand>
</feature>
<comment type="function">
    <text evidence="10">Phosphoribosylformylglycinamidine synthase involved in the purines biosynthetic pathway. Catalyzes the ATP-dependent conversion of formylglycinamide ribonucleotide (FGAR) and glutamine to yield formylglycinamidine ribonucleotide (FGAM) and glutamate.</text>
</comment>
<comment type="caution">
    <text evidence="15">The sequence shown here is derived from an EMBL/GenBank/DDBJ whole genome shotgun (WGS) entry which is preliminary data.</text>
</comment>
<evidence type="ECO:0000256" key="7">
    <source>
        <dbReference type="ARBA" id="ARBA00022840"/>
    </source>
</evidence>
<comment type="similarity">
    <text evidence="2 10">In the N-terminal section; belongs to the FGAMS family.</text>
</comment>
<dbReference type="Gene3D" id="3.90.650.10">
    <property type="entry name" value="PurM-like C-terminal domain"/>
    <property type="match status" value="2"/>
</dbReference>
<feature type="domain" description="PurM-like C-terminal" evidence="11">
    <location>
        <begin position="437"/>
        <end position="594"/>
    </location>
</feature>
<dbReference type="SUPFAM" id="SSF52317">
    <property type="entry name" value="Class I glutamine amidotransferase-like"/>
    <property type="match status" value="1"/>
</dbReference>
<dbReference type="CDD" id="cd01740">
    <property type="entry name" value="GATase1_FGAR_AT"/>
    <property type="match status" value="1"/>
</dbReference>
<keyword evidence="9 10" id="KW-0315">Glutamine amidotransferase</keyword>
<evidence type="ECO:0000256" key="9">
    <source>
        <dbReference type="ARBA" id="ARBA00022962"/>
    </source>
</evidence>
<feature type="binding site" evidence="10">
    <location>
        <position position="890"/>
    </location>
    <ligand>
        <name>Mg(2+)</name>
        <dbReference type="ChEBI" id="CHEBI:18420"/>
    </ligand>
</feature>
<dbReference type="InterPro" id="IPR055181">
    <property type="entry name" value="FGAR-AT_PurM_N-like"/>
</dbReference>
<dbReference type="SUPFAM" id="SSF55326">
    <property type="entry name" value="PurM N-terminal domain-like"/>
    <property type="match status" value="2"/>
</dbReference>
<dbReference type="Pfam" id="PF18072">
    <property type="entry name" value="FGAR-AT_linker"/>
    <property type="match status" value="1"/>
</dbReference>
<dbReference type="NCBIfam" id="TIGR01735">
    <property type="entry name" value="FGAM_synt"/>
    <property type="match status" value="1"/>
</dbReference>
<dbReference type="InterPro" id="IPR036604">
    <property type="entry name" value="PurS-like_sf"/>
</dbReference>
<dbReference type="InterPro" id="IPR029062">
    <property type="entry name" value="Class_I_gatase-like"/>
</dbReference>
<sequence length="1294" mass="139504">MPQITPLFGAQALSDFRLAKLADSLAGKLPAVPRIQTTWVHIIEHEGELSADALATLQKLLTYDEFKPAGEATGSLLLVLPRFGTISPWSSKATDIAKHCGLENVARIERGIAYYVSNADGTPASDDVLKVVYDLIHDRMTETVVREMSDAAGLFVHQSPRSLESVDVLTGGRDALVKANRDMGLALSEDEVDYLLENYVRIQRNPTDVELMMFAQANSEHCRHKIFNADFIVDGEKQPLSLFGMIRNTHKTSPEGTVVAYSDNSSVIEGAEIERFYPQGTEYGYSKDTTHILMKVETHNHPTAISPFPGAATGSGGEIRDEGATGIGSKPKSGLCGFTVSNLNLPDAVQPWEVVEGSEEGYGKPDRIVTPLQIMIDGPIGAAAFNNEFGRPNLAGYFRTFEETVDGERRGYHKPIMIAGGMGNIDDRHSFKKEVIPGALLIQLGGPGMLIGLGGGAASSMDTGSNAANLDFDSVQRGNPEMQRRAQEVIDRCWQLGDNNPILSIHDVGAGGISNAMPELAHGSERGAVFQLRDIQIEEKAMAPKEIWCNESQERYVLAIHPDSLELFRGFAERERCPFAVIGHATAEKQLKVEDSLLGTPAVDMEMDVLLGKPPRMTRDVKRVARELPALNFDGVTLKEAVYRVLRLPAVADKSFLITIGDRTVGGLTARDQLVGPWQVPVADVAVTMMGYKTWLGEAMAMGERTPVALIDAPASGRMAIGEALTNIAAAPIAKLGDIKLSANWMAAAGHPGEDANLFDTVKTVGMEICPALGISIPVGKDSLSMKTVWNENGEAKAVTSPLSLIISAFAPATDVRKTLTPELKAGEDSVLLLLDLGNGKARLGGSALAQVYKQVGNEAPDVDSTDLLKGFFNAVQQLNADGLVQAYHDRSDGGALAAVAEMMFASRLGATVELPADANVLAALFNEELGAVLQVRQADLAKVQAILAINGVADIASHLAAVNTSDRLMVKQGDQVLLDETRADLQLAWSETSYRIQRLRDNPVCADQERARITDTADRGLYAEVTYPLAAPFVSSGAKPKMAILREQGVNGQLEMAAAFDTAGFQSVDVHMSDVIEGRISLKDFAGVVACGGFSYGDVLGAGEGWAKSILFNARARDEFAAFFARSDSFALGVCNGCQMMSNLFELIPGANNWPKFVRNASEQYEARLVMAEVANSPSIFLQGMAGSRLPMVVSHGEGRAWFRQEGDQTANAGLTALQYVDSKGLPTDVYPHNPNGSPNGIAGVTTPDGRFTIMMPHPERTMKGVNFSWHPAEWTDEGPWLTMFHNARKWLG</sequence>
<evidence type="ECO:0000256" key="3">
    <source>
        <dbReference type="ARBA" id="ARBA00022598"/>
    </source>
</evidence>
<dbReference type="SUPFAM" id="SSF56042">
    <property type="entry name" value="PurM C-terminal domain-like"/>
    <property type="match status" value="2"/>
</dbReference>
<dbReference type="Pfam" id="PF13507">
    <property type="entry name" value="GATase_5"/>
    <property type="match status" value="1"/>
</dbReference>
<evidence type="ECO:0000256" key="6">
    <source>
        <dbReference type="ARBA" id="ARBA00022755"/>
    </source>
</evidence>
<dbReference type="SUPFAM" id="SSF109736">
    <property type="entry name" value="FGAM synthase PurL, linker domain"/>
    <property type="match status" value="1"/>
</dbReference>
<comment type="subunit">
    <text evidence="10">Monomer.</text>
</comment>
<dbReference type="Gene3D" id="3.30.1330.10">
    <property type="entry name" value="PurM-like, N-terminal domain"/>
    <property type="match status" value="2"/>
</dbReference>
<dbReference type="InterPro" id="IPR036676">
    <property type="entry name" value="PurM-like_C_sf"/>
</dbReference>
<keyword evidence="3 10" id="KW-0436">Ligase</keyword>
<evidence type="ECO:0000259" key="12">
    <source>
        <dbReference type="Pfam" id="PF18072"/>
    </source>
</evidence>
<name>A0ABS8D4P7_9NEIS</name>
<dbReference type="RefSeq" id="WP_227179652.1">
    <property type="nucleotide sequence ID" value="NZ_JAJBZT010000003.1"/>
</dbReference>
<dbReference type="NCBIfam" id="NF003672">
    <property type="entry name" value="PRK05297.1"/>
    <property type="match status" value="1"/>
</dbReference>
<dbReference type="Proteomes" id="UP001165395">
    <property type="component" value="Unassembled WGS sequence"/>
</dbReference>
<feature type="binding site" evidence="10">
    <location>
        <position position="683"/>
    </location>
    <ligand>
        <name>ATP</name>
        <dbReference type="ChEBI" id="CHEBI:30616"/>
    </ligand>
</feature>
<dbReference type="InterPro" id="IPR041609">
    <property type="entry name" value="PurL_linker"/>
</dbReference>
<reference evidence="15" key="1">
    <citation type="submission" date="2021-10" db="EMBL/GenBank/DDBJ databases">
        <title>The complete genome sequence of Leeia sp. TBRC 13508.</title>
        <authorList>
            <person name="Charoenyingcharoen P."/>
            <person name="Yukphan P."/>
        </authorList>
    </citation>
    <scope>NUCLEOTIDE SEQUENCE</scope>
    <source>
        <strain evidence="15">TBRC 13508</strain>
    </source>
</reference>
<dbReference type="PROSITE" id="PS51273">
    <property type="entry name" value="GATASE_TYPE_1"/>
    <property type="match status" value="1"/>
</dbReference>
<dbReference type="CDD" id="cd02203">
    <property type="entry name" value="PurL_repeat1"/>
    <property type="match status" value="1"/>
</dbReference>
<keyword evidence="8 10" id="KW-0460">Magnesium</keyword>
<feature type="binding site" evidence="10">
    <location>
        <position position="892"/>
    </location>
    <ligand>
        <name>ATP</name>
        <dbReference type="ChEBI" id="CHEBI:30616"/>
    </ligand>
</feature>
<dbReference type="SUPFAM" id="SSF82697">
    <property type="entry name" value="PurS-like"/>
    <property type="match status" value="1"/>
</dbReference>
<feature type="domain" description="Phosphoribosylformylglycinamidine synthase N-terminal" evidence="13">
    <location>
        <begin position="39"/>
        <end position="155"/>
    </location>
</feature>
<feature type="binding site" evidence="10">
    <location>
        <position position="727"/>
    </location>
    <ligand>
        <name>Mg(2+)</name>
        <dbReference type="ChEBI" id="CHEBI:18420"/>
    </ligand>
</feature>
<dbReference type="InterPro" id="IPR010073">
    <property type="entry name" value="PurL_large"/>
</dbReference>
<evidence type="ECO:0000313" key="16">
    <source>
        <dbReference type="Proteomes" id="UP001165395"/>
    </source>
</evidence>
<comment type="caution">
    <text evidence="10">Lacks conserved residue(s) required for the propagation of feature annotation.</text>
</comment>
<dbReference type="Pfam" id="PF02769">
    <property type="entry name" value="AIRS_C"/>
    <property type="match status" value="2"/>
</dbReference>
<feature type="domain" description="Phosphoribosylformylglycinamidine synthase linker" evidence="12">
    <location>
        <begin position="176"/>
        <end position="225"/>
    </location>
</feature>
<keyword evidence="10" id="KW-0963">Cytoplasm</keyword>
<accession>A0ABS8D4P7</accession>
<comment type="pathway">
    <text evidence="1 10">Purine metabolism; IMP biosynthesis via de novo pathway; 5-amino-1-(5-phospho-D-ribosyl)imidazole from N(2)-formyl-N(1)-(5-phospho-D-ribosyl)glycinamide: step 1/2.</text>
</comment>
<dbReference type="GO" id="GO:0004642">
    <property type="term" value="F:phosphoribosylformylglycinamidine synthase activity"/>
    <property type="evidence" value="ECO:0007669"/>
    <property type="project" value="UniProtKB-EC"/>
</dbReference>
<feature type="active site" evidence="10">
    <location>
        <position position="1259"/>
    </location>
</feature>
<dbReference type="PANTHER" id="PTHR10099">
    <property type="entry name" value="PHOSPHORIBOSYLFORMYLGLYCINAMIDINE SYNTHASE"/>
    <property type="match status" value="1"/>
</dbReference>
<evidence type="ECO:0000313" key="15">
    <source>
        <dbReference type="EMBL" id="MCB6183152.1"/>
    </source>
</evidence>
<keyword evidence="7 10" id="KW-0067">ATP-binding</keyword>
<evidence type="ECO:0000259" key="13">
    <source>
        <dbReference type="Pfam" id="PF18076"/>
    </source>
</evidence>
<gene>
    <name evidence="10 15" type="primary">purL</name>
    <name evidence="15" type="synonym">purI</name>
    <name evidence="15" type="ORF">LIN78_06310</name>
</gene>